<gene>
    <name evidence="1" type="ORF">E2C01_100040</name>
</gene>
<name>A0A5B7KGX8_PORTR</name>
<proteinExistence type="predicted"/>
<evidence type="ECO:0000313" key="1">
    <source>
        <dbReference type="EMBL" id="MPD04359.1"/>
    </source>
</evidence>
<keyword evidence="2" id="KW-1185">Reference proteome</keyword>
<protein>
    <submittedName>
        <fullName evidence="1">Uncharacterized protein</fullName>
    </submittedName>
</protein>
<dbReference type="AlphaFoldDB" id="A0A5B7KGX8"/>
<reference evidence="1 2" key="1">
    <citation type="submission" date="2019-05" db="EMBL/GenBank/DDBJ databases">
        <title>Another draft genome of Portunus trituberculatus and its Hox gene families provides insights of decapod evolution.</title>
        <authorList>
            <person name="Jeong J.-H."/>
            <person name="Song I."/>
            <person name="Kim S."/>
            <person name="Choi T."/>
            <person name="Kim D."/>
            <person name="Ryu S."/>
            <person name="Kim W."/>
        </authorList>
    </citation>
    <scope>NUCLEOTIDE SEQUENCE [LARGE SCALE GENOMIC DNA]</scope>
    <source>
        <tissue evidence="1">Muscle</tissue>
    </source>
</reference>
<comment type="caution">
    <text evidence="1">The sequence shown here is derived from an EMBL/GenBank/DDBJ whole genome shotgun (WGS) entry which is preliminary data.</text>
</comment>
<sequence>MYVQIPLAPNNAASLNQHQIRDLDDQTLIIQLKNVTVPLQPLINLCCFPILAEESFKLREKIHVEGPPRTHHLCR</sequence>
<evidence type="ECO:0000313" key="2">
    <source>
        <dbReference type="Proteomes" id="UP000324222"/>
    </source>
</evidence>
<dbReference type="Proteomes" id="UP000324222">
    <property type="component" value="Unassembled WGS sequence"/>
</dbReference>
<organism evidence="1 2">
    <name type="scientific">Portunus trituberculatus</name>
    <name type="common">Swimming crab</name>
    <name type="synonym">Neptunus trituberculatus</name>
    <dbReference type="NCBI Taxonomy" id="210409"/>
    <lineage>
        <taxon>Eukaryota</taxon>
        <taxon>Metazoa</taxon>
        <taxon>Ecdysozoa</taxon>
        <taxon>Arthropoda</taxon>
        <taxon>Crustacea</taxon>
        <taxon>Multicrustacea</taxon>
        <taxon>Malacostraca</taxon>
        <taxon>Eumalacostraca</taxon>
        <taxon>Eucarida</taxon>
        <taxon>Decapoda</taxon>
        <taxon>Pleocyemata</taxon>
        <taxon>Brachyura</taxon>
        <taxon>Eubrachyura</taxon>
        <taxon>Portunoidea</taxon>
        <taxon>Portunidae</taxon>
        <taxon>Portuninae</taxon>
        <taxon>Portunus</taxon>
    </lineage>
</organism>
<dbReference type="EMBL" id="VSRR010140707">
    <property type="protein sequence ID" value="MPD04359.1"/>
    <property type="molecule type" value="Genomic_DNA"/>
</dbReference>
<accession>A0A5B7KGX8</accession>